<keyword evidence="2" id="KW-0496">Mitochondrion</keyword>
<feature type="region of interest" description="Disordered" evidence="4">
    <location>
        <begin position="200"/>
        <end position="220"/>
    </location>
</feature>
<evidence type="ECO:0000256" key="2">
    <source>
        <dbReference type="ARBA" id="ARBA00023128"/>
    </source>
</evidence>
<dbReference type="AlphaFoldDB" id="A0AAN9PC49"/>
<evidence type="ECO:0000256" key="1">
    <source>
        <dbReference type="ARBA" id="ARBA00004173"/>
    </source>
</evidence>
<comment type="caution">
    <text evidence="5">The sequence shown here is derived from an EMBL/GenBank/DDBJ whole genome shotgun (WGS) entry which is preliminary data.</text>
</comment>
<gene>
    <name evidence="5" type="ORF">RIF29_07543</name>
</gene>
<evidence type="ECO:0000256" key="3">
    <source>
        <dbReference type="ARBA" id="ARBA00023157"/>
    </source>
</evidence>
<evidence type="ECO:0000313" key="6">
    <source>
        <dbReference type="Proteomes" id="UP001372338"/>
    </source>
</evidence>
<sequence length="220" mass="25091">MIRSREKNVSLSRTGLLWPLVSADPSHNPAFECAYCAPLALVFKWDPSIEYLTNLFSLWQTCLQLQEIDPLDSATVLEYMTHVHYHITVFGVPAKALFCSVSQSAMALEAYAAAANPDKIHTDVLTKARDSCYKARDAFYACLDKESDKKPTEIASVGLLYPVQCKQYRAEFVKQCRSSWVKHFDRQYCQNKRVQRLLDDKESRRGPLTFPQPNTFKPTA</sequence>
<reference evidence="5 6" key="1">
    <citation type="submission" date="2024-01" db="EMBL/GenBank/DDBJ databases">
        <title>The genomes of 5 underutilized Papilionoideae crops provide insights into root nodulation and disease resistanc.</title>
        <authorList>
            <person name="Yuan L."/>
        </authorList>
    </citation>
    <scope>NUCLEOTIDE SEQUENCE [LARGE SCALE GENOMIC DNA]</scope>
    <source>
        <strain evidence="5">ZHUSHIDOU_FW_LH</strain>
        <tissue evidence="5">Leaf</tissue>
    </source>
</reference>
<dbReference type="Proteomes" id="UP001372338">
    <property type="component" value="Unassembled WGS sequence"/>
</dbReference>
<evidence type="ECO:0000313" key="5">
    <source>
        <dbReference type="EMBL" id="KAK7291964.1"/>
    </source>
</evidence>
<dbReference type="EMBL" id="JAYWIO010000001">
    <property type="protein sequence ID" value="KAK7291964.1"/>
    <property type="molecule type" value="Genomic_DNA"/>
</dbReference>
<organism evidence="5 6">
    <name type="scientific">Crotalaria pallida</name>
    <name type="common">Smooth rattlebox</name>
    <name type="synonym">Crotalaria striata</name>
    <dbReference type="NCBI Taxonomy" id="3830"/>
    <lineage>
        <taxon>Eukaryota</taxon>
        <taxon>Viridiplantae</taxon>
        <taxon>Streptophyta</taxon>
        <taxon>Embryophyta</taxon>
        <taxon>Tracheophyta</taxon>
        <taxon>Spermatophyta</taxon>
        <taxon>Magnoliopsida</taxon>
        <taxon>eudicotyledons</taxon>
        <taxon>Gunneridae</taxon>
        <taxon>Pentapetalae</taxon>
        <taxon>rosids</taxon>
        <taxon>fabids</taxon>
        <taxon>Fabales</taxon>
        <taxon>Fabaceae</taxon>
        <taxon>Papilionoideae</taxon>
        <taxon>50 kb inversion clade</taxon>
        <taxon>genistoids sensu lato</taxon>
        <taxon>core genistoids</taxon>
        <taxon>Crotalarieae</taxon>
        <taxon>Crotalaria</taxon>
    </lineage>
</organism>
<dbReference type="Pfam" id="PF02297">
    <property type="entry name" value="COX6B"/>
    <property type="match status" value="1"/>
</dbReference>
<keyword evidence="6" id="KW-1185">Reference proteome</keyword>
<comment type="subcellular location">
    <subcellularLocation>
        <location evidence="1">Mitochondrion</location>
    </subcellularLocation>
</comment>
<dbReference type="PANTHER" id="PTHR47445:SF1">
    <property type="entry name" value="OS08G0441400 PROTEIN"/>
    <property type="match status" value="1"/>
</dbReference>
<name>A0AAN9PC49_CROPI</name>
<dbReference type="SUPFAM" id="SSF47694">
    <property type="entry name" value="Cytochrome c oxidase subunit h"/>
    <property type="match status" value="1"/>
</dbReference>
<dbReference type="Gene3D" id="1.10.10.140">
    <property type="entry name" value="Cytochrome c oxidase, subunit VIb"/>
    <property type="match status" value="1"/>
</dbReference>
<dbReference type="PANTHER" id="PTHR47445">
    <property type="entry name" value="OS08G0441400 PROTEIN"/>
    <property type="match status" value="1"/>
</dbReference>
<feature type="compositionally biased region" description="Polar residues" evidence="4">
    <location>
        <begin position="211"/>
        <end position="220"/>
    </location>
</feature>
<keyword evidence="3" id="KW-1015">Disulfide bond</keyword>
<evidence type="ECO:0000256" key="4">
    <source>
        <dbReference type="SAM" id="MobiDB-lite"/>
    </source>
</evidence>
<dbReference type="GO" id="GO:0005739">
    <property type="term" value="C:mitochondrion"/>
    <property type="evidence" value="ECO:0007669"/>
    <property type="project" value="UniProtKB-SubCell"/>
</dbReference>
<dbReference type="InterPro" id="IPR036549">
    <property type="entry name" value="CX6/COA6-like_sf"/>
</dbReference>
<accession>A0AAN9PC49</accession>
<dbReference type="InterPro" id="IPR048280">
    <property type="entry name" value="COX6B-like"/>
</dbReference>
<dbReference type="InterPro" id="IPR048282">
    <property type="entry name" value="COA6_pln"/>
</dbReference>
<protein>
    <submittedName>
        <fullName evidence="5">Uncharacterized protein</fullName>
    </submittedName>
</protein>
<proteinExistence type="predicted"/>